<accession>A0ABX9V6L1</accession>
<keyword evidence="2" id="KW-1185">Reference proteome</keyword>
<comment type="caution">
    <text evidence="1">The sequence shown here is derived from an EMBL/GenBank/DDBJ whole genome shotgun (WGS) entry which is preliminary data.</text>
</comment>
<evidence type="ECO:0000313" key="1">
    <source>
        <dbReference type="EMBL" id="RMI00488.1"/>
    </source>
</evidence>
<name>A0ABX9V6L1_9GAMM</name>
<evidence type="ECO:0000313" key="2">
    <source>
        <dbReference type="Proteomes" id="UP000269134"/>
    </source>
</evidence>
<sequence length="75" mass="8659">MTFCNLTPAGRAKDAAWLSRLVAESGVPIQQVEGFREVKPIERKRWHDPTTVLKRRRDPKRELAAFARRALEQMA</sequence>
<proteinExistence type="predicted"/>
<reference evidence="1 2" key="1">
    <citation type="submission" date="2018-10" db="EMBL/GenBank/DDBJ databases">
        <title>Pseudomonas sp. GL14 genome.</title>
        <authorList>
            <person name="Peng J."/>
            <person name="Liu Z.-P."/>
        </authorList>
    </citation>
    <scope>NUCLEOTIDE SEQUENCE [LARGE SCALE GENOMIC DNA]</scope>
    <source>
        <strain evidence="1 2">GL14</strain>
    </source>
</reference>
<organism evidence="1 2">
    <name type="scientific">Stutzerimonas nitrititolerans</name>
    <dbReference type="NCBI Taxonomy" id="2482751"/>
    <lineage>
        <taxon>Bacteria</taxon>
        <taxon>Pseudomonadati</taxon>
        <taxon>Pseudomonadota</taxon>
        <taxon>Gammaproteobacteria</taxon>
        <taxon>Pseudomonadales</taxon>
        <taxon>Pseudomonadaceae</taxon>
        <taxon>Stutzerimonas</taxon>
    </lineage>
</organism>
<dbReference type="Proteomes" id="UP000269134">
    <property type="component" value="Unassembled WGS sequence"/>
</dbReference>
<dbReference type="EMBL" id="RFFL01000009">
    <property type="protein sequence ID" value="RMI00488.1"/>
    <property type="molecule type" value="Genomic_DNA"/>
</dbReference>
<protein>
    <submittedName>
        <fullName evidence="1">Uncharacterized protein</fullName>
    </submittedName>
</protein>
<gene>
    <name evidence="1" type="ORF">EA795_13290</name>
</gene>
<dbReference type="RefSeq" id="WP_147456302.1">
    <property type="nucleotide sequence ID" value="NZ_RFFL01000009.1"/>
</dbReference>
<dbReference type="GeneID" id="84611477"/>